<gene>
    <name evidence="6" type="ORF">D0864_14168</name>
</gene>
<evidence type="ECO:0000313" key="7">
    <source>
        <dbReference type="Proteomes" id="UP000269539"/>
    </source>
</evidence>
<feature type="compositionally biased region" description="Low complexity" evidence="4">
    <location>
        <begin position="27"/>
        <end position="37"/>
    </location>
</feature>
<dbReference type="InterPro" id="IPR008978">
    <property type="entry name" value="HSP20-like_chaperone"/>
</dbReference>
<dbReference type="InterPro" id="IPR002068">
    <property type="entry name" value="A-crystallin/Hsp20_dom"/>
</dbReference>
<comment type="caution">
    <text evidence="6">The sequence shown here is derived from an EMBL/GenBank/DDBJ whole genome shotgun (WGS) entry which is preliminary data.</text>
</comment>
<dbReference type="SUPFAM" id="SSF49764">
    <property type="entry name" value="HSP20-like chaperones"/>
    <property type="match status" value="1"/>
</dbReference>
<dbReference type="Gene3D" id="2.60.40.790">
    <property type="match status" value="1"/>
</dbReference>
<dbReference type="CDD" id="cd06464">
    <property type="entry name" value="ACD_sHsps-like"/>
    <property type="match status" value="1"/>
</dbReference>
<accession>A0A3M7CLQ9</accession>
<feature type="compositionally biased region" description="Polar residues" evidence="4">
    <location>
        <begin position="199"/>
        <end position="222"/>
    </location>
</feature>
<feature type="domain" description="SHSP" evidence="5">
    <location>
        <begin position="112"/>
        <end position="283"/>
    </location>
</feature>
<dbReference type="AlphaFoldDB" id="A0A3M7CLQ9"/>
<feature type="compositionally biased region" description="Basic and acidic residues" evidence="4">
    <location>
        <begin position="158"/>
        <end position="168"/>
    </location>
</feature>
<sequence>MLVYSIGAFAAAIERIKASLSDPLVGSSSSSTTTTTTANDQKPSMQRISKHLPTIVRTSPTTAYTTTRNMSLFPRFVENEFAPMFRLLDSYANHAVNNGRANNGPFSSGFGGSLRSFTPKFDVKETDQTYELHGELPGIEQKNINIEFTDRQTLTIKGRTEHSREEGQRPAAFIEGEQRAQIEGGEKYQKPSVEDENATAMSGANPDASTTGEAAQETNESSDVAKDEGRYWLSERSVGEFARTFAFPNPVDQEKVKASLKDGILSVVVPKASAPQPRRINIE</sequence>
<dbReference type="EMBL" id="QWIO01002618">
    <property type="protein sequence ID" value="RMY53038.1"/>
    <property type="molecule type" value="Genomic_DNA"/>
</dbReference>
<dbReference type="PANTHER" id="PTHR11527">
    <property type="entry name" value="HEAT-SHOCK PROTEIN 20 FAMILY MEMBER"/>
    <property type="match status" value="1"/>
</dbReference>
<evidence type="ECO:0000256" key="3">
    <source>
        <dbReference type="RuleBase" id="RU003616"/>
    </source>
</evidence>
<dbReference type="Pfam" id="PF00011">
    <property type="entry name" value="HSP20"/>
    <property type="match status" value="1"/>
</dbReference>
<reference evidence="6 7" key="1">
    <citation type="journal article" date="2018" name="BMC Genomics">
        <title>Genomic evidence for intraspecific hybridization in a clonal and extremely halotolerant yeast.</title>
        <authorList>
            <person name="Gostincar C."/>
            <person name="Stajich J.E."/>
            <person name="Zupancic J."/>
            <person name="Zalar P."/>
            <person name="Gunde-Cimerman N."/>
        </authorList>
    </citation>
    <scope>NUCLEOTIDE SEQUENCE [LARGE SCALE GENOMIC DNA]</scope>
    <source>
        <strain evidence="6 7">EXF-10513</strain>
    </source>
</reference>
<evidence type="ECO:0000256" key="1">
    <source>
        <dbReference type="ARBA" id="ARBA00023016"/>
    </source>
</evidence>
<protein>
    <recommendedName>
        <fullName evidence="5">SHSP domain-containing protein</fullName>
    </recommendedName>
</protein>
<feature type="compositionally biased region" description="Polar residues" evidence="4">
    <location>
        <begin position="38"/>
        <end position="47"/>
    </location>
</feature>
<evidence type="ECO:0000256" key="4">
    <source>
        <dbReference type="SAM" id="MobiDB-lite"/>
    </source>
</evidence>
<name>A0A3M7CLQ9_HORWE</name>
<dbReference type="InterPro" id="IPR031107">
    <property type="entry name" value="Small_HSP"/>
</dbReference>
<evidence type="ECO:0000256" key="2">
    <source>
        <dbReference type="PROSITE-ProRule" id="PRU00285"/>
    </source>
</evidence>
<organism evidence="6 7">
    <name type="scientific">Hortaea werneckii</name>
    <name type="common">Black yeast</name>
    <name type="synonym">Cladosporium werneckii</name>
    <dbReference type="NCBI Taxonomy" id="91943"/>
    <lineage>
        <taxon>Eukaryota</taxon>
        <taxon>Fungi</taxon>
        <taxon>Dikarya</taxon>
        <taxon>Ascomycota</taxon>
        <taxon>Pezizomycotina</taxon>
        <taxon>Dothideomycetes</taxon>
        <taxon>Dothideomycetidae</taxon>
        <taxon>Mycosphaerellales</taxon>
        <taxon>Teratosphaeriaceae</taxon>
        <taxon>Hortaea</taxon>
    </lineage>
</organism>
<dbReference type="PROSITE" id="PS01031">
    <property type="entry name" value="SHSP"/>
    <property type="match status" value="1"/>
</dbReference>
<feature type="compositionally biased region" description="Basic and acidic residues" evidence="4">
    <location>
        <begin position="176"/>
        <end position="193"/>
    </location>
</feature>
<evidence type="ECO:0000313" key="6">
    <source>
        <dbReference type="EMBL" id="RMY53038.1"/>
    </source>
</evidence>
<dbReference type="VEuPathDB" id="FungiDB:BTJ68_13062"/>
<feature type="region of interest" description="Disordered" evidence="4">
    <location>
        <begin position="22"/>
        <end position="49"/>
    </location>
</feature>
<keyword evidence="1" id="KW-0346">Stress response</keyword>
<evidence type="ECO:0000259" key="5">
    <source>
        <dbReference type="PROSITE" id="PS01031"/>
    </source>
</evidence>
<dbReference type="Proteomes" id="UP000269539">
    <property type="component" value="Unassembled WGS sequence"/>
</dbReference>
<comment type="similarity">
    <text evidence="2 3">Belongs to the small heat shock protein (HSP20) family.</text>
</comment>
<feature type="region of interest" description="Disordered" evidence="4">
    <location>
        <begin position="158"/>
        <end position="230"/>
    </location>
</feature>
<proteinExistence type="inferred from homology"/>